<evidence type="ECO:0000313" key="1">
    <source>
        <dbReference type="EMBL" id="RUL48607.1"/>
    </source>
</evidence>
<organism evidence="1 2">
    <name type="scientific">Lysinibacillus antri</name>
    <dbReference type="NCBI Taxonomy" id="2498145"/>
    <lineage>
        <taxon>Bacteria</taxon>
        <taxon>Bacillati</taxon>
        <taxon>Bacillota</taxon>
        <taxon>Bacilli</taxon>
        <taxon>Bacillales</taxon>
        <taxon>Bacillaceae</taxon>
        <taxon>Lysinibacillus</taxon>
    </lineage>
</organism>
<protein>
    <submittedName>
        <fullName evidence="1">Uncharacterized protein</fullName>
    </submittedName>
</protein>
<dbReference type="EMBL" id="RYYR01000031">
    <property type="protein sequence ID" value="RUL48607.1"/>
    <property type="molecule type" value="Genomic_DNA"/>
</dbReference>
<keyword evidence="2" id="KW-1185">Reference proteome</keyword>
<dbReference type="RefSeq" id="WP_126660318.1">
    <property type="nucleotide sequence ID" value="NZ_RYYR01000031.1"/>
</dbReference>
<dbReference type="Proteomes" id="UP000287910">
    <property type="component" value="Unassembled WGS sequence"/>
</dbReference>
<comment type="caution">
    <text evidence="1">The sequence shown here is derived from an EMBL/GenBank/DDBJ whole genome shotgun (WGS) entry which is preliminary data.</text>
</comment>
<sequence>MKVHFLGEDNEKVEIEVLTRSYPHSVDFWDGNWVDAKIKVDIPGYIVQFIANLRTEELQAFVDELKIMDNKLKGKAILYNMEEYIQLEGEINHFGQLKWKGETCFPVGDGAVLNFGFTSDQSYLKGIIKELEAILTAFPVIGKP</sequence>
<dbReference type="InterPro" id="IPR056510">
    <property type="entry name" value="WapI"/>
</dbReference>
<accession>A0A3S0R4M6</accession>
<dbReference type="Pfam" id="PF24716">
    <property type="entry name" value="WapI"/>
    <property type="match status" value="1"/>
</dbReference>
<evidence type="ECO:0000313" key="2">
    <source>
        <dbReference type="Proteomes" id="UP000287910"/>
    </source>
</evidence>
<gene>
    <name evidence="1" type="ORF">EK386_16690</name>
</gene>
<dbReference type="AlphaFoldDB" id="A0A3S0R4M6"/>
<reference evidence="1 2" key="1">
    <citation type="submission" date="2018-12" db="EMBL/GenBank/DDBJ databases">
        <title>Lysinibacillus antri sp. nov., isolated from a cave soil.</title>
        <authorList>
            <person name="Narsing Rao M.P."/>
            <person name="Zhang H."/>
            <person name="Dong Z.-Y."/>
            <person name="Niu X.-K."/>
            <person name="Zhang K."/>
            <person name="Fang B.-Z."/>
            <person name="Kang Y.-Q."/>
            <person name="Xiao M."/>
            <person name="Li W.-J."/>
        </authorList>
    </citation>
    <scope>NUCLEOTIDE SEQUENCE [LARGE SCALE GENOMIC DNA]</scope>
    <source>
        <strain evidence="1 2">SYSU K30002</strain>
    </source>
</reference>
<name>A0A3S0R4M6_9BACI</name>
<proteinExistence type="predicted"/>